<keyword evidence="2" id="KW-0032">Aminotransferase</keyword>
<dbReference type="InterPro" id="IPR043131">
    <property type="entry name" value="BCAT-like_N"/>
</dbReference>
<comment type="similarity">
    <text evidence="1">Belongs to the class-IV pyridoxal-phosphate-dependent aminotransferase family.</text>
</comment>
<dbReference type="InterPro" id="IPR050571">
    <property type="entry name" value="Class-IV_PLP-Dep_Aminotrnsfr"/>
</dbReference>
<dbReference type="InterPro" id="IPR043132">
    <property type="entry name" value="BCAT-like_C"/>
</dbReference>
<sequence length="248" mass="26533">MTERILVTPADLLGDGVFETLHLRESGPWLLPEHLGRLARSAALLDLPPPPVVDVTAGAGRTGAMRIIYTRTLLHVGVSAIPEQVLRERRDGVRVLSAGLGVAAGHRPPWSLSAAKSLSYASNFAARRWAARHQADDVVWVSLEGYVLEAPTASVVWLSGDELCTVPPAEAGILDGITAAHLLSLAPSAGLRPVHRMVTLPELATADAIWLTSSLRGLAEVISLDGTERPRSPWTPRLLAMLGFTDSF</sequence>
<keyword evidence="2" id="KW-0808">Transferase</keyword>
<dbReference type="Gene3D" id="3.20.10.10">
    <property type="entry name" value="D-amino Acid Aminotransferase, subunit A, domain 2"/>
    <property type="match status" value="1"/>
</dbReference>
<protein>
    <submittedName>
        <fullName evidence="2">Aminotransferase</fullName>
    </submittedName>
</protein>
<organism evidence="2 3">
    <name type="scientific">Actinoplanes awajinensis subsp. mycoplanecinus</name>
    <dbReference type="NCBI Taxonomy" id="135947"/>
    <lineage>
        <taxon>Bacteria</taxon>
        <taxon>Bacillati</taxon>
        <taxon>Actinomycetota</taxon>
        <taxon>Actinomycetes</taxon>
        <taxon>Micromonosporales</taxon>
        <taxon>Micromonosporaceae</taxon>
        <taxon>Actinoplanes</taxon>
    </lineage>
</organism>
<dbReference type="Gene3D" id="3.30.470.10">
    <property type="match status" value="1"/>
</dbReference>
<dbReference type="GO" id="GO:0046394">
    <property type="term" value="P:carboxylic acid biosynthetic process"/>
    <property type="evidence" value="ECO:0007669"/>
    <property type="project" value="UniProtKB-ARBA"/>
</dbReference>
<dbReference type="AlphaFoldDB" id="A0A0X3V5P0"/>
<dbReference type="OrthoDB" id="9805628at2"/>
<dbReference type="GO" id="GO:0005829">
    <property type="term" value="C:cytosol"/>
    <property type="evidence" value="ECO:0007669"/>
    <property type="project" value="TreeGrafter"/>
</dbReference>
<dbReference type="RefSeq" id="WP_067686289.1">
    <property type="nucleotide sequence ID" value="NZ_LLZH01000035.1"/>
</dbReference>
<comment type="caution">
    <text evidence="2">The sequence shown here is derived from an EMBL/GenBank/DDBJ whole genome shotgun (WGS) entry which is preliminary data.</text>
</comment>
<dbReference type="GO" id="GO:0008483">
    <property type="term" value="F:transaminase activity"/>
    <property type="evidence" value="ECO:0007669"/>
    <property type="project" value="UniProtKB-KW"/>
</dbReference>
<keyword evidence="3" id="KW-1185">Reference proteome</keyword>
<dbReference type="Proteomes" id="UP000053244">
    <property type="component" value="Unassembled WGS sequence"/>
</dbReference>
<reference evidence="2 3" key="1">
    <citation type="submission" date="2015-10" db="EMBL/GenBank/DDBJ databases">
        <authorList>
            <person name="Gilbert D.G."/>
        </authorList>
    </citation>
    <scope>NUCLEOTIDE SEQUENCE [LARGE SCALE GENOMIC DNA]</scope>
    <source>
        <strain evidence="2 3">NRRL B-16712</strain>
    </source>
</reference>
<dbReference type="PANTHER" id="PTHR42743">
    <property type="entry name" value="AMINO-ACID AMINOTRANSFERASE"/>
    <property type="match status" value="1"/>
</dbReference>
<dbReference type="InterPro" id="IPR036038">
    <property type="entry name" value="Aminotransferase-like"/>
</dbReference>
<accession>A0A0X3V5P0</accession>
<proteinExistence type="inferred from homology"/>
<evidence type="ECO:0000256" key="1">
    <source>
        <dbReference type="ARBA" id="ARBA00009320"/>
    </source>
</evidence>
<name>A0A0X3V5P0_9ACTN</name>
<dbReference type="PANTHER" id="PTHR42743:SF11">
    <property type="entry name" value="AMINODEOXYCHORISMATE LYASE"/>
    <property type="match status" value="1"/>
</dbReference>
<dbReference type="EMBL" id="LLZH01000035">
    <property type="protein sequence ID" value="KUL40121.1"/>
    <property type="molecule type" value="Genomic_DNA"/>
</dbReference>
<evidence type="ECO:0000313" key="2">
    <source>
        <dbReference type="EMBL" id="KUL40121.1"/>
    </source>
</evidence>
<dbReference type="InterPro" id="IPR001544">
    <property type="entry name" value="Aminotrans_IV"/>
</dbReference>
<evidence type="ECO:0000313" key="3">
    <source>
        <dbReference type="Proteomes" id="UP000053244"/>
    </source>
</evidence>
<dbReference type="CDD" id="cd00449">
    <property type="entry name" value="PLPDE_IV"/>
    <property type="match status" value="1"/>
</dbReference>
<dbReference type="Pfam" id="PF01063">
    <property type="entry name" value="Aminotran_4"/>
    <property type="match status" value="1"/>
</dbReference>
<gene>
    <name evidence="2" type="ORF">ADL15_07830</name>
</gene>
<dbReference type="SUPFAM" id="SSF56752">
    <property type="entry name" value="D-aminoacid aminotransferase-like PLP-dependent enzymes"/>
    <property type="match status" value="1"/>
</dbReference>